<dbReference type="InterPro" id="IPR042238">
    <property type="entry name" value="Rad28/ERCC8/Ckn1/ATCSA-1"/>
</dbReference>
<comment type="caution">
    <text evidence="6">The sequence shown here is derived from an EMBL/GenBank/DDBJ whole genome shotgun (WGS) entry which is preliminary data.</text>
</comment>
<dbReference type="GO" id="GO:0006283">
    <property type="term" value="P:transcription-coupled nucleotide-excision repair"/>
    <property type="evidence" value="ECO:0007669"/>
    <property type="project" value="InterPro"/>
</dbReference>
<dbReference type="Gene3D" id="2.130.10.10">
    <property type="entry name" value="YVTN repeat-like/Quinoprotein amine dehydrogenase"/>
    <property type="match status" value="1"/>
</dbReference>
<reference evidence="6" key="1">
    <citation type="submission" date="2020-05" db="EMBL/GenBank/DDBJ databases">
        <title>Phylogenomic resolution of chytrid fungi.</title>
        <authorList>
            <person name="Stajich J.E."/>
            <person name="Amses K."/>
            <person name="Simmons R."/>
            <person name="Seto K."/>
            <person name="Myers J."/>
            <person name="Bonds A."/>
            <person name="Quandt C.A."/>
            <person name="Barry K."/>
            <person name="Liu P."/>
            <person name="Grigoriev I."/>
            <person name="Longcore J.E."/>
            <person name="James T.Y."/>
        </authorList>
    </citation>
    <scope>NUCLEOTIDE SEQUENCE</scope>
    <source>
        <strain evidence="6">JEL0379</strain>
    </source>
</reference>
<evidence type="ECO:0000256" key="5">
    <source>
        <dbReference type="PROSITE-ProRule" id="PRU00221"/>
    </source>
</evidence>
<gene>
    <name evidence="6" type="primary">ERCC8</name>
    <name evidence="6" type="ORF">HDU87_004069</name>
</gene>
<keyword evidence="3" id="KW-0227">DNA damage</keyword>
<dbReference type="CDD" id="cd00200">
    <property type="entry name" value="WD40"/>
    <property type="match status" value="1"/>
</dbReference>
<dbReference type="PANTHER" id="PTHR46202:SF1">
    <property type="entry name" value="DNA EXCISION REPAIR PROTEIN ERCC-8"/>
    <property type="match status" value="1"/>
</dbReference>
<keyword evidence="4" id="KW-0234">DNA repair</keyword>
<protein>
    <submittedName>
        <fullName evidence="6">DNA excision repair protein ERCC-8</fullName>
    </submittedName>
</protein>
<feature type="repeat" description="WD" evidence="5">
    <location>
        <begin position="102"/>
        <end position="138"/>
    </location>
</feature>
<evidence type="ECO:0000256" key="3">
    <source>
        <dbReference type="ARBA" id="ARBA00022763"/>
    </source>
</evidence>
<dbReference type="PROSITE" id="PS50082">
    <property type="entry name" value="WD_REPEATS_2"/>
    <property type="match status" value="3"/>
</dbReference>
<dbReference type="SMART" id="SM00320">
    <property type="entry name" value="WD40"/>
    <property type="match status" value="6"/>
</dbReference>
<proteinExistence type="predicted"/>
<dbReference type="GO" id="GO:0000209">
    <property type="term" value="P:protein polyubiquitination"/>
    <property type="evidence" value="ECO:0007669"/>
    <property type="project" value="TreeGrafter"/>
</dbReference>
<dbReference type="InterPro" id="IPR020472">
    <property type="entry name" value="WD40_PAC1"/>
</dbReference>
<dbReference type="InterPro" id="IPR019775">
    <property type="entry name" value="WD40_repeat_CS"/>
</dbReference>
<dbReference type="PROSITE" id="PS00678">
    <property type="entry name" value="WD_REPEATS_1"/>
    <property type="match status" value="1"/>
</dbReference>
<dbReference type="InterPro" id="IPR001680">
    <property type="entry name" value="WD40_rpt"/>
</dbReference>
<dbReference type="InterPro" id="IPR015943">
    <property type="entry name" value="WD40/YVTN_repeat-like_dom_sf"/>
</dbReference>
<keyword evidence="7" id="KW-1185">Reference proteome</keyword>
<dbReference type="Pfam" id="PF00400">
    <property type="entry name" value="WD40"/>
    <property type="match status" value="3"/>
</dbReference>
<organism evidence="6 7">
    <name type="scientific">Geranomyces variabilis</name>
    <dbReference type="NCBI Taxonomy" id="109894"/>
    <lineage>
        <taxon>Eukaryota</taxon>
        <taxon>Fungi</taxon>
        <taxon>Fungi incertae sedis</taxon>
        <taxon>Chytridiomycota</taxon>
        <taxon>Chytridiomycota incertae sedis</taxon>
        <taxon>Chytridiomycetes</taxon>
        <taxon>Spizellomycetales</taxon>
        <taxon>Powellomycetaceae</taxon>
        <taxon>Geranomyces</taxon>
    </lineage>
</organism>
<evidence type="ECO:0000256" key="4">
    <source>
        <dbReference type="ARBA" id="ARBA00023204"/>
    </source>
</evidence>
<dbReference type="GO" id="GO:0043161">
    <property type="term" value="P:proteasome-mediated ubiquitin-dependent protein catabolic process"/>
    <property type="evidence" value="ECO:0007669"/>
    <property type="project" value="TreeGrafter"/>
</dbReference>
<dbReference type="Proteomes" id="UP001212152">
    <property type="component" value="Unassembled WGS sequence"/>
</dbReference>
<evidence type="ECO:0000313" key="7">
    <source>
        <dbReference type="Proteomes" id="UP001212152"/>
    </source>
</evidence>
<dbReference type="PANTHER" id="PTHR46202">
    <property type="entry name" value="DNA EXCISION REPAIR PROTEIN ERCC-8"/>
    <property type="match status" value="1"/>
</dbReference>
<dbReference type="PRINTS" id="PR00320">
    <property type="entry name" value="GPROTEINBRPT"/>
</dbReference>
<dbReference type="PROSITE" id="PS50294">
    <property type="entry name" value="WD_REPEATS_REGION"/>
    <property type="match status" value="3"/>
</dbReference>
<sequence length="389" mass="43129">MFARLLKFRETRPSAPSIPLHHSTAAFLSLRLRRNLTFEESGPVNALQIDPLDARYLLAACADSSVRLYDLEEEARLGRDEEDEAAAVDWLCRPIALLDRGRRGHEYSVTGCQWFPTDNGLFTTSSMDGTVKVWDTNTMEVHIGADSCACVFEIEQHVYDHAISPIAQSHNLIATGTEDQNVRLCDMRTGAFTHSMRGHRAPVLVVKWSPRDEYLLVSGSVDHTVRLWDVRKANACVGSLDQYNSAGSTHVSTEETVTAHTGPVNGLAFTSDGLKLVTTGHDQTPRLWDMPTLHNSLANYGPHIRNKARFALHPVITPLDACSPPLLFHPSDSRQTVVLDLFTGAEVMRLKKHTARVACAALRGGATQDVFSGGYDRQICWWTPEDPDT</sequence>
<dbReference type="GO" id="GO:0031464">
    <property type="term" value="C:Cul4A-RING E3 ubiquitin ligase complex"/>
    <property type="evidence" value="ECO:0007669"/>
    <property type="project" value="TreeGrafter"/>
</dbReference>
<keyword evidence="1 5" id="KW-0853">WD repeat</keyword>
<keyword evidence="2" id="KW-0677">Repeat</keyword>
<dbReference type="GO" id="GO:0000109">
    <property type="term" value="C:nucleotide-excision repair complex"/>
    <property type="evidence" value="ECO:0007669"/>
    <property type="project" value="TreeGrafter"/>
</dbReference>
<evidence type="ECO:0000256" key="1">
    <source>
        <dbReference type="ARBA" id="ARBA00022574"/>
    </source>
</evidence>
<dbReference type="EMBL" id="JADGJQ010000003">
    <property type="protein sequence ID" value="KAJ3184666.1"/>
    <property type="molecule type" value="Genomic_DNA"/>
</dbReference>
<accession>A0AAD5TQX8</accession>
<dbReference type="SUPFAM" id="SSF50978">
    <property type="entry name" value="WD40 repeat-like"/>
    <property type="match status" value="1"/>
</dbReference>
<evidence type="ECO:0000256" key="2">
    <source>
        <dbReference type="ARBA" id="ARBA00022737"/>
    </source>
</evidence>
<evidence type="ECO:0000313" key="6">
    <source>
        <dbReference type="EMBL" id="KAJ3184666.1"/>
    </source>
</evidence>
<dbReference type="AlphaFoldDB" id="A0AAD5TQX8"/>
<name>A0AAD5TQX8_9FUNG</name>
<dbReference type="InterPro" id="IPR036322">
    <property type="entry name" value="WD40_repeat_dom_sf"/>
</dbReference>
<feature type="repeat" description="WD" evidence="5">
    <location>
        <begin position="196"/>
        <end position="231"/>
    </location>
</feature>
<feature type="repeat" description="WD" evidence="5">
    <location>
        <begin position="257"/>
        <end position="290"/>
    </location>
</feature>